<dbReference type="CDD" id="cd00580">
    <property type="entry name" value="CHMI"/>
    <property type="match status" value="1"/>
</dbReference>
<dbReference type="KEGG" id="pamo:BAR1_11980"/>
<dbReference type="AlphaFoldDB" id="A0A347UIA1"/>
<name>A0A347UIA1_9RHOB</name>
<evidence type="ECO:0000313" key="2">
    <source>
        <dbReference type="Proteomes" id="UP000261704"/>
    </source>
</evidence>
<dbReference type="GO" id="GO:0008704">
    <property type="term" value="F:5-carboxymethyl-2-hydroxymuconate delta-isomerase activity"/>
    <property type="evidence" value="ECO:0007669"/>
    <property type="project" value="InterPro"/>
</dbReference>
<dbReference type="InterPro" id="IPR014347">
    <property type="entry name" value="Tautomerase/MIF_sf"/>
</dbReference>
<keyword evidence="1" id="KW-0413">Isomerase</keyword>
<dbReference type="EMBL" id="CP032125">
    <property type="protein sequence ID" value="AXX98579.1"/>
    <property type="molecule type" value="Genomic_DNA"/>
</dbReference>
<dbReference type="PANTHER" id="PTHR37950">
    <property type="entry name" value="4-HYDROXYPHENYLACETATE CATABOLISM PROTEIN"/>
    <property type="match status" value="1"/>
</dbReference>
<gene>
    <name evidence="1" type="ORF">BAR1_11980</name>
</gene>
<dbReference type="OrthoDB" id="9814215at2"/>
<dbReference type="PANTHER" id="PTHR37950:SF1">
    <property type="entry name" value="4-HYDROXYPHENYLACETATE CATABOLISM PROTEIN"/>
    <property type="match status" value="1"/>
</dbReference>
<dbReference type="InterPro" id="IPR004220">
    <property type="entry name" value="5-COMe_2-OHmuconate_Isoase"/>
</dbReference>
<organism evidence="1 2">
    <name type="scientific">Profundibacter amoris</name>
    <dbReference type="NCBI Taxonomy" id="2171755"/>
    <lineage>
        <taxon>Bacteria</taxon>
        <taxon>Pseudomonadati</taxon>
        <taxon>Pseudomonadota</taxon>
        <taxon>Alphaproteobacteria</taxon>
        <taxon>Rhodobacterales</taxon>
        <taxon>Paracoccaceae</taxon>
        <taxon>Profundibacter</taxon>
    </lineage>
</organism>
<dbReference type="SUPFAM" id="SSF55331">
    <property type="entry name" value="Tautomerase/MIF"/>
    <property type="match status" value="1"/>
</dbReference>
<proteinExistence type="predicted"/>
<dbReference type="Gene3D" id="3.30.429.10">
    <property type="entry name" value="Macrophage Migration Inhibitory Factor"/>
    <property type="match status" value="1"/>
</dbReference>
<dbReference type="RefSeq" id="WP_118943234.1">
    <property type="nucleotide sequence ID" value="NZ_CP032125.1"/>
</dbReference>
<reference evidence="1 2" key="1">
    <citation type="submission" date="2018-09" db="EMBL/GenBank/DDBJ databases">
        <title>Profundibacter amoris BAR1 gen. nov., sp. nov., a new member of the Roseobacter clade isolated at Lokis Castle Vent Field on the Arctic Mid-Oceanic Ridge.</title>
        <authorList>
            <person name="Le Moine Bauer S."/>
            <person name="Sjoeberg A.G."/>
            <person name="L'Haridon S."/>
            <person name="Stokke R."/>
            <person name="Roalkvam I."/>
            <person name="Steen I.H."/>
            <person name="Dahle H."/>
        </authorList>
    </citation>
    <scope>NUCLEOTIDE SEQUENCE [LARGE SCALE GENOMIC DNA]</scope>
    <source>
        <strain evidence="1 2">BAR1</strain>
    </source>
</reference>
<dbReference type="Pfam" id="PF02962">
    <property type="entry name" value="CHMI"/>
    <property type="match status" value="1"/>
</dbReference>
<sequence>MPHLRFEYSRGLEDLADLDRLAETLRDALVSSGQCPLGGIRVRGFRADHQAIADGAKSYHFLDMVLRLGEGRDAATRAGIADTLYAAAETALRPQVGDVPFILSLEVVEIDSRFSRKSWSTIHAAIKDQNA</sequence>
<evidence type="ECO:0000313" key="1">
    <source>
        <dbReference type="EMBL" id="AXX98579.1"/>
    </source>
</evidence>
<dbReference type="Proteomes" id="UP000261704">
    <property type="component" value="Chromosome"/>
</dbReference>
<keyword evidence="2" id="KW-1185">Reference proteome</keyword>
<accession>A0A347UIA1</accession>
<protein>
    <submittedName>
        <fullName evidence="1">5-carboxymethyl-2-hydroxymuconate Delta-isomerase</fullName>
    </submittedName>
</protein>